<dbReference type="Proteomes" id="UP000467164">
    <property type="component" value="Chromosome"/>
</dbReference>
<dbReference type="InterPro" id="IPR036689">
    <property type="entry name" value="ESAT-6-like_sf"/>
</dbReference>
<dbReference type="SUPFAM" id="SSF140453">
    <property type="entry name" value="EsxAB dimer-like"/>
    <property type="match status" value="1"/>
</dbReference>
<evidence type="ECO:0000313" key="2">
    <source>
        <dbReference type="Proteomes" id="UP000467164"/>
    </source>
</evidence>
<dbReference type="KEGG" id="msho:MSHO_29310"/>
<organism evidence="1 2">
    <name type="scientific">Mycobacterium shottsii</name>
    <dbReference type="NCBI Taxonomy" id="133549"/>
    <lineage>
        <taxon>Bacteria</taxon>
        <taxon>Bacillati</taxon>
        <taxon>Actinomycetota</taxon>
        <taxon>Actinomycetes</taxon>
        <taxon>Mycobacteriales</taxon>
        <taxon>Mycobacteriaceae</taxon>
        <taxon>Mycobacterium</taxon>
        <taxon>Mycobacterium ulcerans group</taxon>
    </lineage>
</organism>
<sequence>MGMSSPAGANPFTTSNTSNTLSADFDLMRTVAATTDARNEEIRALLQPFIGRMNDVPASVWGGVAAARFKHAMDRWGAESTRLYHALHTIAETIRHNEALLREAGHNHAHHIGAAGADL</sequence>
<dbReference type="Gene3D" id="1.10.287.1060">
    <property type="entry name" value="ESAT-6-like"/>
    <property type="match status" value="1"/>
</dbReference>
<reference evidence="1 2" key="1">
    <citation type="journal article" date="2019" name="Emerg. Microbes Infect.">
        <title>Comprehensive subspecies identification of 175 nontuberculous mycobacteria species based on 7547 genomic profiles.</title>
        <authorList>
            <person name="Matsumoto Y."/>
            <person name="Kinjo T."/>
            <person name="Motooka D."/>
            <person name="Nabeya D."/>
            <person name="Jung N."/>
            <person name="Uechi K."/>
            <person name="Horii T."/>
            <person name="Iida T."/>
            <person name="Fujita J."/>
            <person name="Nakamura S."/>
        </authorList>
    </citation>
    <scope>NUCLEOTIDE SEQUENCE [LARGE SCALE GENOMIC DNA]</scope>
    <source>
        <strain evidence="1 2">JCM 12657</strain>
    </source>
</reference>
<dbReference type="AlphaFoldDB" id="A0A7I7LC11"/>
<accession>A0A7I7LC11</accession>
<evidence type="ECO:0008006" key="3">
    <source>
        <dbReference type="Google" id="ProtNLM"/>
    </source>
</evidence>
<dbReference type="InterPro" id="IPR010310">
    <property type="entry name" value="T7SS_ESAT-6-like"/>
</dbReference>
<keyword evidence="2" id="KW-1185">Reference proteome</keyword>
<dbReference type="EMBL" id="AP022572">
    <property type="protein sequence ID" value="BBX57586.1"/>
    <property type="molecule type" value="Genomic_DNA"/>
</dbReference>
<dbReference type="Pfam" id="PF06013">
    <property type="entry name" value="WXG100"/>
    <property type="match status" value="1"/>
</dbReference>
<evidence type="ECO:0000313" key="1">
    <source>
        <dbReference type="EMBL" id="BBX57586.1"/>
    </source>
</evidence>
<proteinExistence type="predicted"/>
<name>A0A7I7LC11_9MYCO</name>
<protein>
    <recommendedName>
        <fullName evidence="3">ESAT-6-like protein EsxU</fullName>
    </recommendedName>
</protein>
<gene>
    <name evidence="1" type="primary">esxU</name>
    <name evidence="1" type="ORF">MSHO_29310</name>
</gene>